<proteinExistence type="predicted"/>
<evidence type="ECO:0000313" key="2">
    <source>
        <dbReference type="Proteomes" id="UP000886595"/>
    </source>
</evidence>
<sequence length="95" mass="11006">MILELEEELKLLKSHSQPNIFKFCDLKRVSSSHVRWENGIIPVNNLQKVDFEMQYRFDLSQSDCFKKKSSVAAESAVVVAKEVVVENKSDSKKFR</sequence>
<protein>
    <submittedName>
        <fullName evidence="1">Uncharacterized protein</fullName>
    </submittedName>
</protein>
<comment type="caution">
    <text evidence="1">The sequence shown here is derived from an EMBL/GenBank/DDBJ whole genome shotgun (WGS) entry which is preliminary data.</text>
</comment>
<keyword evidence="2" id="KW-1185">Reference proteome</keyword>
<dbReference type="AlphaFoldDB" id="A0A8X8BBJ8"/>
<name>A0A8X8BBJ8_BRACI</name>
<organism evidence="1 2">
    <name type="scientific">Brassica carinata</name>
    <name type="common">Ethiopian mustard</name>
    <name type="synonym">Abyssinian cabbage</name>
    <dbReference type="NCBI Taxonomy" id="52824"/>
    <lineage>
        <taxon>Eukaryota</taxon>
        <taxon>Viridiplantae</taxon>
        <taxon>Streptophyta</taxon>
        <taxon>Embryophyta</taxon>
        <taxon>Tracheophyta</taxon>
        <taxon>Spermatophyta</taxon>
        <taxon>Magnoliopsida</taxon>
        <taxon>eudicotyledons</taxon>
        <taxon>Gunneridae</taxon>
        <taxon>Pentapetalae</taxon>
        <taxon>rosids</taxon>
        <taxon>malvids</taxon>
        <taxon>Brassicales</taxon>
        <taxon>Brassicaceae</taxon>
        <taxon>Brassiceae</taxon>
        <taxon>Brassica</taxon>
    </lineage>
</organism>
<dbReference type="Proteomes" id="UP000886595">
    <property type="component" value="Unassembled WGS sequence"/>
</dbReference>
<accession>A0A8X8BBJ8</accession>
<gene>
    <name evidence="1" type="ORF">Bca52824_003559</name>
</gene>
<reference evidence="1 2" key="1">
    <citation type="submission" date="2020-02" db="EMBL/GenBank/DDBJ databases">
        <authorList>
            <person name="Ma Q."/>
            <person name="Huang Y."/>
            <person name="Song X."/>
            <person name="Pei D."/>
        </authorList>
    </citation>
    <scope>NUCLEOTIDE SEQUENCE [LARGE SCALE GENOMIC DNA]</scope>
    <source>
        <strain evidence="1">Sxm20200214</strain>
        <tissue evidence="1">Leaf</tissue>
    </source>
</reference>
<evidence type="ECO:0000313" key="1">
    <source>
        <dbReference type="EMBL" id="KAG2332379.1"/>
    </source>
</evidence>
<dbReference type="EMBL" id="JAAMPC010000001">
    <property type="protein sequence ID" value="KAG2332379.1"/>
    <property type="molecule type" value="Genomic_DNA"/>
</dbReference>